<dbReference type="RefSeq" id="XP_037215250.1">
    <property type="nucleotide sequence ID" value="XM_037368324.1"/>
</dbReference>
<keyword evidence="2" id="KW-1185">Reference proteome</keyword>
<dbReference type="GeneID" id="59350840"/>
<dbReference type="OrthoDB" id="294702at2759"/>
<dbReference type="GO" id="GO:0016787">
    <property type="term" value="F:hydrolase activity"/>
    <property type="evidence" value="ECO:0007669"/>
    <property type="project" value="UniProtKB-KW"/>
</dbReference>
<dbReference type="EMBL" id="JACAZF010000011">
    <property type="protein sequence ID" value="KAF7292822.1"/>
    <property type="molecule type" value="Genomic_DNA"/>
</dbReference>
<comment type="caution">
    <text evidence="1">The sequence shown here is derived from an EMBL/GenBank/DDBJ whole genome shotgun (WGS) entry which is preliminary data.</text>
</comment>
<dbReference type="SUPFAM" id="SSF53474">
    <property type="entry name" value="alpha/beta-Hydrolases"/>
    <property type="match status" value="1"/>
</dbReference>
<protein>
    <submittedName>
        <fullName evidence="1">AB hydrolase-1 domain-containing protein</fullName>
    </submittedName>
</protein>
<name>A0A8H6S5K2_9AGAR</name>
<dbReference type="Gene3D" id="3.40.50.1820">
    <property type="entry name" value="alpha/beta hydrolase"/>
    <property type="match status" value="1"/>
</dbReference>
<gene>
    <name evidence="1" type="ORF">MIND_01181100</name>
</gene>
<evidence type="ECO:0000313" key="2">
    <source>
        <dbReference type="Proteomes" id="UP000636479"/>
    </source>
</evidence>
<sequence length="329" mass="36307">MTSTPSKEKLLQLPNDRVLAYEETGDVTSTVLVFFFHGVFGVGRVPKVLSPALIEKRAHYITPTLPGGGNSSPRLKTKPYHVGLAEDTMALIEHLHPGADQLQIYLCGGSYGTVPAQMLYGAPFEIFPAGKFVRGCLLGAPFTPFKHHKGYTRGMTWGNYFSVGPPSQIVPFNLIMRVAGIGVSQQFGGPKGAKKAEKFLQGFLFDGTPEEEKAAFKAWREKQGLEEGQFEREMAENMSKSISKTMAGFIECGDVIHSDWDFVPKDLDDEHTNGRKVVIAASTDDELGPEFANWLKENYKNSSLTWVPGKHISSLFVMDQLFAELLQDA</sequence>
<dbReference type="Proteomes" id="UP000636479">
    <property type="component" value="Unassembled WGS sequence"/>
</dbReference>
<dbReference type="AlphaFoldDB" id="A0A8H6S5K2"/>
<evidence type="ECO:0000313" key="1">
    <source>
        <dbReference type="EMBL" id="KAF7292822.1"/>
    </source>
</evidence>
<organism evidence="1 2">
    <name type="scientific">Mycena indigotica</name>
    <dbReference type="NCBI Taxonomy" id="2126181"/>
    <lineage>
        <taxon>Eukaryota</taxon>
        <taxon>Fungi</taxon>
        <taxon>Dikarya</taxon>
        <taxon>Basidiomycota</taxon>
        <taxon>Agaricomycotina</taxon>
        <taxon>Agaricomycetes</taxon>
        <taxon>Agaricomycetidae</taxon>
        <taxon>Agaricales</taxon>
        <taxon>Marasmiineae</taxon>
        <taxon>Mycenaceae</taxon>
        <taxon>Mycena</taxon>
    </lineage>
</organism>
<accession>A0A8H6S5K2</accession>
<proteinExistence type="predicted"/>
<dbReference type="InterPro" id="IPR029058">
    <property type="entry name" value="AB_hydrolase_fold"/>
</dbReference>
<reference evidence="1" key="1">
    <citation type="submission" date="2020-05" db="EMBL/GenBank/DDBJ databases">
        <title>Mycena genomes resolve the evolution of fungal bioluminescence.</title>
        <authorList>
            <person name="Tsai I.J."/>
        </authorList>
    </citation>
    <scope>NUCLEOTIDE SEQUENCE</scope>
    <source>
        <strain evidence="1">171206Taipei</strain>
    </source>
</reference>
<keyword evidence="1" id="KW-0378">Hydrolase</keyword>